<evidence type="ECO:0000313" key="2">
    <source>
        <dbReference type="EMBL" id="RFZ85051.1"/>
    </source>
</evidence>
<proteinExistence type="predicted"/>
<feature type="chain" id="PRO_5017638826" evidence="1">
    <location>
        <begin position="24"/>
        <end position="123"/>
    </location>
</feature>
<keyword evidence="3" id="KW-1185">Reference proteome</keyword>
<dbReference type="RefSeq" id="WP_117381952.1">
    <property type="nucleotide sequence ID" value="NZ_QWDE01000001.1"/>
</dbReference>
<sequence length="123" mass="13526">MKRIKLFFAAAVALLFFAVKSNAQTPASYYAGKWDVLVKGTPQGDVHLLFNITEKDGALSGTIQNPETKKDEPVTKAEIKDDKLSVAFTIMTYDLVMNVGKKDDNHVTGTLADMFEAVGERVK</sequence>
<dbReference type="AlphaFoldDB" id="A0A3E2NVV8"/>
<gene>
    <name evidence="2" type="ORF">DYU05_05450</name>
</gene>
<evidence type="ECO:0000313" key="3">
    <source>
        <dbReference type="Proteomes" id="UP000260823"/>
    </source>
</evidence>
<comment type="caution">
    <text evidence="2">The sequence shown here is derived from an EMBL/GenBank/DDBJ whole genome shotgun (WGS) entry which is preliminary data.</text>
</comment>
<feature type="signal peptide" evidence="1">
    <location>
        <begin position="1"/>
        <end position="23"/>
    </location>
</feature>
<dbReference type="EMBL" id="QWDE01000001">
    <property type="protein sequence ID" value="RFZ85051.1"/>
    <property type="molecule type" value="Genomic_DNA"/>
</dbReference>
<evidence type="ECO:0000256" key="1">
    <source>
        <dbReference type="SAM" id="SignalP"/>
    </source>
</evidence>
<name>A0A3E2NVV8_9SPHI</name>
<protein>
    <submittedName>
        <fullName evidence="2">Uncharacterized protein</fullName>
    </submittedName>
</protein>
<dbReference type="OrthoDB" id="1100674at2"/>
<accession>A0A3E2NVV8</accession>
<reference evidence="2 3" key="1">
    <citation type="submission" date="2018-08" db="EMBL/GenBank/DDBJ databases">
        <title>Mucilaginibacter terrae sp. nov., isolated from manganese diggings.</title>
        <authorList>
            <person name="Huang Y."/>
            <person name="Zhou Z."/>
        </authorList>
    </citation>
    <scope>NUCLEOTIDE SEQUENCE [LARGE SCALE GENOMIC DNA]</scope>
    <source>
        <strain evidence="2 3">ZH6</strain>
    </source>
</reference>
<organism evidence="2 3">
    <name type="scientific">Mucilaginibacter terrenus</name>
    <dbReference type="NCBI Taxonomy" id="2482727"/>
    <lineage>
        <taxon>Bacteria</taxon>
        <taxon>Pseudomonadati</taxon>
        <taxon>Bacteroidota</taxon>
        <taxon>Sphingobacteriia</taxon>
        <taxon>Sphingobacteriales</taxon>
        <taxon>Sphingobacteriaceae</taxon>
        <taxon>Mucilaginibacter</taxon>
    </lineage>
</organism>
<dbReference type="Proteomes" id="UP000260823">
    <property type="component" value="Unassembled WGS sequence"/>
</dbReference>
<keyword evidence="1" id="KW-0732">Signal</keyword>